<evidence type="ECO:0000259" key="1">
    <source>
        <dbReference type="Pfam" id="PF04993"/>
    </source>
</evidence>
<dbReference type="EMBL" id="JYJG01000287">
    <property type="protein sequence ID" value="KJK43542.1"/>
    <property type="molecule type" value="Genomic_DNA"/>
</dbReference>
<dbReference type="Proteomes" id="UP000033393">
    <property type="component" value="Unassembled WGS sequence"/>
</dbReference>
<accession>A0A0F0GNL5</accession>
<sequence length="108" mass="11804">MAYDPELADRMRARLTPSQPREVAMFGGLGFMINGKLAAFAHGDGGIWLRCAPDRVGELERQGAQPAEMGNGRTMGPGWLRVSADKLSTEDMLAFWLDAALDHNRESA</sequence>
<proteinExistence type="predicted"/>
<gene>
    <name evidence="2" type="ORF">UK23_32850</name>
</gene>
<organism evidence="2 3">
    <name type="scientific">Lentzea aerocolonigenes</name>
    <name type="common">Lechevalieria aerocolonigenes</name>
    <name type="synonym">Saccharothrix aerocolonigenes</name>
    <dbReference type="NCBI Taxonomy" id="68170"/>
    <lineage>
        <taxon>Bacteria</taxon>
        <taxon>Bacillati</taxon>
        <taxon>Actinomycetota</taxon>
        <taxon>Actinomycetes</taxon>
        <taxon>Pseudonocardiales</taxon>
        <taxon>Pseudonocardiaceae</taxon>
        <taxon>Lentzea</taxon>
    </lineage>
</organism>
<name>A0A0F0GNL5_LENAE</name>
<reference evidence="2 3" key="1">
    <citation type="submission" date="2015-02" db="EMBL/GenBank/DDBJ databases">
        <authorList>
            <person name="Ju K.-S."/>
            <person name="Doroghazi J.R."/>
            <person name="Metcalf W."/>
        </authorList>
    </citation>
    <scope>NUCLEOTIDE SEQUENCE [LARGE SCALE GENOMIC DNA]</scope>
    <source>
        <strain evidence="2 3">NRRL B-16140</strain>
    </source>
</reference>
<dbReference type="PATRIC" id="fig|68170.10.peg.8553"/>
<dbReference type="RefSeq" id="WP_045315602.1">
    <property type="nucleotide sequence ID" value="NZ_JYJG01000287.1"/>
</dbReference>
<dbReference type="Gene3D" id="3.30.1460.30">
    <property type="entry name" value="YgaC/TfoX-N like chaperone"/>
    <property type="match status" value="1"/>
</dbReference>
<comment type="caution">
    <text evidence="2">The sequence shown here is derived from an EMBL/GenBank/DDBJ whole genome shotgun (WGS) entry which is preliminary data.</text>
</comment>
<evidence type="ECO:0000313" key="3">
    <source>
        <dbReference type="Proteomes" id="UP000033393"/>
    </source>
</evidence>
<dbReference type="SUPFAM" id="SSF159894">
    <property type="entry name" value="YgaC/TfoX-N like"/>
    <property type="match status" value="1"/>
</dbReference>
<keyword evidence="3" id="KW-1185">Reference proteome</keyword>
<dbReference type="InterPro" id="IPR007076">
    <property type="entry name" value="TfoX_N"/>
</dbReference>
<protein>
    <recommendedName>
        <fullName evidence="1">TfoX N-terminal domain-containing protein</fullName>
    </recommendedName>
</protein>
<dbReference type="AlphaFoldDB" id="A0A0F0GNL5"/>
<evidence type="ECO:0000313" key="2">
    <source>
        <dbReference type="EMBL" id="KJK43542.1"/>
    </source>
</evidence>
<feature type="domain" description="TfoX N-terminal" evidence="1">
    <location>
        <begin position="24"/>
        <end position="103"/>
    </location>
</feature>
<dbReference type="Pfam" id="PF04993">
    <property type="entry name" value="TfoX_N"/>
    <property type="match status" value="1"/>
</dbReference>